<dbReference type="GO" id="GO:0003700">
    <property type="term" value="F:DNA-binding transcription factor activity"/>
    <property type="evidence" value="ECO:0007669"/>
    <property type="project" value="InterPro"/>
</dbReference>
<name>A0A5C8UKW9_9MICO</name>
<evidence type="ECO:0000259" key="4">
    <source>
        <dbReference type="PROSITE" id="PS50987"/>
    </source>
</evidence>
<gene>
    <name evidence="5" type="ORF">FVP33_15870</name>
</gene>
<dbReference type="PROSITE" id="PS50987">
    <property type="entry name" value="HTH_ARSR_2"/>
    <property type="match status" value="1"/>
</dbReference>
<feature type="domain" description="HTH arsR-type" evidence="4">
    <location>
        <begin position="25"/>
        <end position="122"/>
    </location>
</feature>
<keyword evidence="2" id="KW-0238">DNA-binding</keyword>
<accession>A0A5C8UKW9</accession>
<reference evidence="5 6" key="1">
    <citation type="submission" date="2019-08" db="EMBL/GenBank/DDBJ databases">
        <title>Bacterial whole genome sequence for Glaciihabitans sp. CHu50b-6-2.</title>
        <authorList>
            <person name="Jin L."/>
        </authorList>
    </citation>
    <scope>NUCLEOTIDE SEQUENCE [LARGE SCALE GENOMIC DNA]</scope>
    <source>
        <strain evidence="5 6">CHu50b-6-2</strain>
    </source>
</reference>
<evidence type="ECO:0000256" key="2">
    <source>
        <dbReference type="ARBA" id="ARBA00023125"/>
    </source>
</evidence>
<evidence type="ECO:0000256" key="1">
    <source>
        <dbReference type="ARBA" id="ARBA00023015"/>
    </source>
</evidence>
<dbReference type="InterPro" id="IPR001845">
    <property type="entry name" value="HTH_ArsR_DNA-bd_dom"/>
</dbReference>
<dbReference type="InterPro" id="IPR018334">
    <property type="entry name" value="ArsR_HTH"/>
</dbReference>
<dbReference type="CDD" id="cd00090">
    <property type="entry name" value="HTH_ARSR"/>
    <property type="match status" value="1"/>
</dbReference>
<organism evidence="5 6">
    <name type="scientific">Lacisediminihabitans profunda</name>
    <dbReference type="NCBI Taxonomy" id="2594790"/>
    <lineage>
        <taxon>Bacteria</taxon>
        <taxon>Bacillati</taxon>
        <taxon>Actinomycetota</taxon>
        <taxon>Actinomycetes</taxon>
        <taxon>Micrococcales</taxon>
        <taxon>Microbacteriaceae</taxon>
        <taxon>Lacisediminihabitans</taxon>
    </lineage>
</organism>
<comment type="caution">
    <text evidence="5">The sequence shown here is derived from an EMBL/GenBank/DDBJ whole genome shotgun (WGS) entry which is preliminary data.</text>
</comment>
<proteinExistence type="predicted"/>
<dbReference type="PANTHER" id="PTHR33154:SF18">
    <property type="entry name" value="ARSENICAL RESISTANCE OPERON REPRESSOR"/>
    <property type="match status" value="1"/>
</dbReference>
<dbReference type="RefSeq" id="WP_147784662.1">
    <property type="nucleotide sequence ID" value="NZ_VRMG01000010.1"/>
</dbReference>
<dbReference type="AlphaFoldDB" id="A0A5C8UKW9"/>
<dbReference type="Gene3D" id="1.10.10.10">
    <property type="entry name" value="Winged helix-like DNA-binding domain superfamily/Winged helix DNA-binding domain"/>
    <property type="match status" value="1"/>
</dbReference>
<dbReference type="NCBIfam" id="NF033788">
    <property type="entry name" value="HTH_metalloreg"/>
    <property type="match status" value="1"/>
</dbReference>
<dbReference type="SMART" id="SM00418">
    <property type="entry name" value="HTH_ARSR"/>
    <property type="match status" value="1"/>
</dbReference>
<dbReference type="SUPFAM" id="SSF46785">
    <property type="entry name" value="Winged helix' DNA-binding domain"/>
    <property type="match status" value="1"/>
</dbReference>
<evidence type="ECO:0000313" key="6">
    <source>
        <dbReference type="Proteomes" id="UP000321379"/>
    </source>
</evidence>
<evidence type="ECO:0000256" key="3">
    <source>
        <dbReference type="ARBA" id="ARBA00023163"/>
    </source>
</evidence>
<sequence>MPKTLPVLDDVSPICCAPLSSTADFPMDDAVRLAVRLKALADPARLRLIAFMLSRPNQEACTCDLAPAVGLSEPTVSHHLKTLEKAGLVSKERRGMNVHYAVESTAIRALGVAIHLDAPATLETQPCSA</sequence>
<dbReference type="InterPro" id="IPR036388">
    <property type="entry name" value="WH-like_DNA-bd_sf"/>
</dbReference>
<protein>
    <submittedName>
        <fullName evidence="5">Helix-turn-helix transcriptional regulator</fullName>
    </submittedName>
</protein>
<dbReference type="Proteomes" id="UP000321379">
    <property type="component" value="Unassembled WGS sequence"/>
</dbReference>
<dbReference type="PROSITE" id="PS00846">
    <property type="entry name" value="HTH_ARSR_1"/>
    <property type="match status" value="1"/>
</dbReference>
<keyword evidence="3" id="KW-0804">Transcription</keyword>
<evidence type="ECO:0000313" key="5">
    <source>
        <dbReference type="EMBL" id="TXN28992.1"/>
    </source>
</evidence>
<dbReference type="PRINTS" id="PR00778">
    <property type="entry name" value="HTHARSR"/>
</dbReference>
<dbReference type="InterPro" id="IPR051081">
    <property type="entry name" value="HTH_MetalResp_TranReg"/>
</dbReference>
<dbReference type="InterPro" id="IPR036390">
    <property type="entry name" value="WH_DNA-bd_sf"/>
</dbReference>
<keyword evidence="1" id="KW-0805">Transcription regulation</keyword>
<dbReference type="EMBL" id="VRMG01000010">
    <property type="protein sequence ID" value="TXN28992.1"/>
    <property type="molecule type" value="Genomic_DNA"/>
</dbReference>
<dbReference type="InterPro" id="IPR011991">
    <property type="entry name" value="ArsR-like_HTH"/>
</dbReference>
<dbReference type="Pfam" id="PF01022">
    <property type="entry name" value="HTH_5"/>
    <property type="match status" value="1"/>
</dbReference>
<dbReference type="PANTHER" id="PTHR33154">
    <property type="entry name" value="TRANSCRIPTIONAL REGULATOR, ARSR FAMILY"/>
    <property type="match status" value="1"/>
</dbReference>
<keyword evidence="6" id="KW-1185">Reference proteome</keyword>
<dbReference type="GO" id="GO:0003677">
    <property type="term" value="F:DNA binding"/>
    <property type="evidence" value="ECO:0007669"/>
    <property type="project" value="UniProtKB-KW"/>
</dbReference>